<accession>A0A348WIM1</accession>
<proteinExistence type="predicted"/>
<protein>
    <submittedName>
        <fullName evidence="1">Amidinotransferase</fullName>
    </submittedName>
</protein>
<dbReference type="Gene3D" id="3.75.10.10">
    <property type="entry name" value="L-arginine/glycine Amidinotransferase, Chain A"/>
    <property type="match status" value="1"/>
</dbReference>
<dbReference type="PANTHER" id="PTHR43224:SF1">
    <property type="entry name" value="AMIDINOTRANSFERASE"/>
    <property type="match status" value="1"/>
</dbReference>
<evidence type="ECO:0000313" key="1">
    <source>
        <dbReference type="EMBL" id="HAR54383.1"/>
    </source>
</evidence>
<sequence>MMSVQAPSAVVMIRPDRFRPNPQTAGDNVFQTASDLSDEDTAARAQSEFDAAVTRLRAAGITVHEFQDSGADTPDAVFPNNWFSTHSGGYVALYPMYAENRRAERRWDVIELLKARYRVQEVADFSGLEPDGLFLEGTGAMVIDHISRVAYVARSHRADPILLERVCTRLGYEPIVFDARDASGTPVYHTNVLMAVGTGIALIGDGMIPDAARRAEILDRLAEPGRDVISLSEAQIRAFAGNAIELSTPTGPVLALSETARAALTPDQLSRIEAATGLLPLSIPTLERAGGSVRCMLAGVHLAPRTRSKGQVA</sequence>
<dbReference type="Pfam" id="PF19420">
    <property type="entry name" value="DDAH_eukar"/>
    <property type="match status" value="1"/>
</dbReference>
<comment type="caution">
    <text evidence="1">The sequence shown here is derived from an EMBL/GenBank/DDBJ whole genome shotgun (WGS) entry which is preliminary data.</text>
</comment>
<dbReference type="SUPFAM" id="SSF55909">
    <property type="entry name" value="Pentein"/>
    <property type="match status" value="1"/>
</dbReference>
<dbReference type="PANTHER" id="PTHR43224">
    <property type="entry name" value="AMIDINOTRANSFERASE"/>
    <property type="match status" value="1"/>
</dbReference>
<dbReference type="GO" id="GO:0016740">
    <property type="term" value="F:transferase activity"/>
    <property type="evidence" value="ECO:0007669"/>
    <property type="project" value="UniProtKB-KW"/>
</dbReference>
<name>A0A348WIM1_9RHOB</name>
<keyword evidence="1" id="KW-0808">Transferase</keyword>
<dbReference type="NCBIfam" id="NF046062">
    <property type="entry name" value="citrull_CtlX"/>
    <property type="match status" value="1"/>
</dbReference>
<evidence type="ECO:0000313" key="2">
    <source>
        <dbReference type="Proteomes" id="UP000264719"/>
    </source>
</evidence>
<dbReference type="Proteomes" id="UP000264719">
    <property type="component" value="Unassembled WGS sequence"/>
</dbReference>
<dbReference type="InterPro" id="IPR014541">
    <property type="entry name" value="Amdntrnsf_FN0238"/>
</dbReference>
<gene>
    <name evidence="1" type="ORF">DCS45_21285</name>
</gene>
<dbReference type="AlphaFoldDB" id="A0A348WIM1"/>
<organism evidence="1 2">
    <name type="scientific">Roseovarius nubinhibens</name>
    <dbReference type="NCBI Taxonomy" id="314263"/>
    <lineage>
        <taxon>Bacteria</taxon>
        <taxon>Pseudomonadati</taxon>
        <taxon>Pseudomonadota</taxon>
        <taxon>Alphaproteobacteria</taxon>
        <taxon>Rhodobacterales</taxon>
        <taxon>Roseobacteraceae</taxon>
        <taxon>Roseovarius</taxon>
    </lineage>
</organism>
<dbReference type="PIRSF" id="PIRSF028188">
    <property type="entry name" value="Amdntrnsf_FN0238"/>
    <property type="match status" value="1"/>
</dbReference>
<dbReference type="EMBL" id="DMVW01000203">
    <property type="protein sequence ID" value="HAR54383.1"/>
    <property type="molecule type" value="Genomic_DNA"/>
</dbReference>
<reference evidence="1 2" key="1">
    <citation type="journal article" date="2018" name="Nat. Biotechnol.">
        <title>A standardized bacterial taxonomy based on genome phylogeny substantially revises the tree of life.</title>
        <authorList>
            <person name="Parks D.H."/>
            <person name="Chuvochina M."/>
            <person name="Waite D.W."/>
            <person name="Rinke C."/>
            <person name="Skarshewski A."/>
            <person name="Chaumeil P.A."/>
            <person name="Hugenholtz P."/>
        </authorList>
    </citation>
    <scope>NUCLEOTIDE SEQUENCE [LARGE SCALE GENOMIC DNA]</scope>
    <source>
        <strain evidence="1">UBA9169</strain>
    </source>
</reference>